<dbReference type="Pfam" id="PF00005">
    <property type="entry name" value="ABC_tran"/>
    <property type="match status" value="2"/>
</dbReference>
<dbReference type="GO" id="GO:0016887">
    <property type="term" value="F:ATP hydrolysis activity"/>
    <property type="evidence" value="ECO:0007669"/>
    <property type="project" value="InterPro"/>
</dbReference>
<feature type="coiled-coil region" evidence="4">
    <location>
        <begin position="235"/>
        <end position="297"/>
    </location>
</feature>
<evidence type="ECO:0000256" key="1">
    <source>
        <dbReference type="ARBA" id="ARBA00022737"/>
    </source>
</evidence>
<dbReference type="Gene3D" id="3.40.50.300">
    <property type="entry name" value="P-loop containing nucleotide triphosphate hydrolases"/>
    <property type="match status" value="2"/>
</dbReference>
<dbReference type="AlphaFoldDB" id="A0A2M6WI75"/>
<dbReference type="SUPFAM" id="SSF52540">
    <property type="entry name" value="P-loop containing nucleoside triphosphate hydrolases"/>
    <property type="match status" value="2"/>
</dbReference>
<dbReference type="InterPro" id="IPR050611">
    <property type="entry name" value="ABCF"/>
</dbReference>
<keyword evidence="3" id="KW-0067">ATP-binding</keyword>
<dbReference type="InterPro" id="IPR003439">
    <property type="entry name" value="ABC_transporter-like_ATP-bd"/>
</dbReference>
<gene>
    <name evidence="6" type="ORF">COU08_02120</name>
</gene>
<keyword evidence="2" id="KW-0547">Nucleotide-binding</keyword>
<dbReference type="SMART" id="SM00382">
    <property type="entry name" value="AAA"/>
    <property type="match status" value="2"/>
</dbReference>
<accession>A0A2M6WI75</accession>
<evidence type="ECO:0000256" key="2">
    <source>
        <dbReference type="ARBA" id="ARBA00022741"/>
    </source>
</evidence>
<keyword evidence="4" id="KW-0175">Coiled coil</keyword>
<dbReference type="InterPro" id="IPR003593">
    <property type="entry name" value="AAA+_ATPase"/>
</dbReference>
<protein>
    <recommendedName>
        <fullName evidence="5">ABC transporter domain-containing protein</fullName>
    </recommendedName>
</protein>
<evidence type="ECO:0000256" key="3">
    <source>
        <dbReference type="ARBA" id="ARBA00022840"/>
    </source>
</evidence>
<dbReference type="GO" id="GO:0005524">
    <property type="term" value="F:ATP binding"/>
    <property type="evidence" value="ECO:0007669"/>
    <property type="project" value="UniProtKB-KW"/>
</dbReference>
<feature type="domain" description="ABC transporter" evidence="5">
    <location>
        <begin position="28"/>
        <end position="244"/>
    </location>
</feature>
<dbReference type="InterPro" id="IPR017871">
    <property type="entry name" value="ABC_transporter-like_CS"/>
</dbReference>
<evidence type="ECO:0000313" key="6">
    <source>
        <dbReference type="EMBL" id="PIT92483.1"/>
    </source>
</evidence>
<reference evidence="7" key="1">
    <citation type="submission" date="2017-09" db="EMBL/GenBank/DDBJ databases">
        <title>Depth-based differentiation of microbial function through sediment-hosted aquifers and enrichment of novel symbionts in the deep terrestrial subsurface.</title>
        <authorList>
            <person name="Probst A.J."/>
            <person name="Ladd B."/>
            <person name="Jarett J.K."/>
            <person name="Geller-Mcgrath D.E."/>
            <person name="Sieber C.M.K."/>
            <person name="Emerson J.B."/>
            <person name="Anantharaman K."/>
            <person name="Thomas B.C."/>
            <person name="Malmstrom R."/>
            <person name="Stieglmeier M."/>
            <person name="Klingl A."/>
            <person name="Woyke T."/>
            <person name="Ryan C.M."/>
            <person name="Banfield J.F."/>
        </authorList>
    </citation>
    <scope>NUCLEOTIDE SEQUENCE [LARGE SCALE GENOMIC DNA]</scope>
</reference>
<dbReference type="PROSITE" id="PS00211">
    <property type="entry name" value="ABC_TRANSPORTER_1"/>
    <property type="match status" value="1"/>
</dbReference>
<evidence type="ECO:0000259" key="5">
    <source>
        <dbReference type="PROSITE" id="PS50893"/>
    </source>
</evidence>
<proteinExistence type="predicted"/>
<dbReference type="PANTHER" id="PTHR19211:SF14">
    <property type="entry name" value="ATP-BINDING CASSETTE SUB-FAMILY F MEMBER 1"/>
    <property type="match status" value="1"/>
</dbReference>
<name>A0A2M6WI75_9BACT</name>
<evidence type="ECO:0000256" key="4">
    <source>
        <dbReference type="SAM" id="Coils"/>
    </source>
</evidence>
<dbReference type="Proteomes" id="UP000228635">
    <property type="component" value="Unassembled WGS sequence"/>
</dbReference>
<dbReference type="InterPro" id="IPR027417">
    <property type="entry name" value="P-loop_NTPase"/>
</dbReference>
<sequence>MSGSFCLRFQAYWCEIFFSMSQKQEVILRFNTVSFEYGPMKPILDEVNFSMRKGSKVVLMGQNGAGKSTIFQLITGHLQPEDGLISIKKGASIAIAQQVIPRDSLKLTIKEYFEQLFSNKVYDIDPRIDNILKVVNLDVPTDRPVGQLSGGQQAKILLASALIQEPDILLLDEPTNNLDPEALQHLTQFLIDYKGTCLVISHDADFLNAFTEGVFYLDIFKQKIEQYRGNYNDVVKEIIIRIEKEQRMNARFQKEIQERKDKANYFAQKGGKMRNVAKKMRDRVEELEESMAEVRQEDRTIRSFAIPTSGEVSTGLIVTINSVSVIEKEKLVEKKTEIALHGGERLLLYGPNGIGKTTFLERIVRGEAPGVVVEEGVTLGYYRQDFSTLNPEQSVFEALQDAAHNITIEEMRSLAAGFLFTSDMMRLKIKELSEGQKGLLSFALLTLRKPDFLILDEPTNHINFRHLPVIAKALDRYQGAMILVSHLPEFVSAITITERIDLSDLKKK</sequence>
<dbReference type="EMBL" id="PFBA01000019">
    <property type="protein sequence ID" value="PIT92483.1"/>
    <property type="molecule type" value="Genomic_DNA"/>
</dbReference>
<evidence type="ECO:0000313" key="7">
    <source>
        <dbReference type="Proteomes" id="UP000228635"/>
    </source>
</evidence>
<dbReference type="PANTHER" id="PTHR19211">
    <property type="entry name" value="ATP-BINDING TRANSPORT PROTEIN-RELATED"/>
    <property type="match status" value="1"/>
</dbReference>
<comment type="caution">
    <text evidence="6">The sequence shown here is derived from an EMBL/GenBank/DDBJ whole genome shotgun (WGS) entry which is preliminary data.</text>
</comment>
<dbReference type="PROSITE" id="PS50893">
    <property type="entry name" value="ABC_TRANSPORTER_2"/>
    <property type="match status" value="1"/>
</dbReference>
<dbReference type="CDD" id="cd03221">
    <property type="entry name" value="ABCF_EF-3"/>
    <property type="match status" value="1"/>
</dbReference>
<organism evidence="6 7">
    <name type="scientific">Candidatus Harrisonbacteria bacterium CG10_big_fil_rev_8_21_14_0_10_42_17</name>
    <dbReference type="NCBI Taxonomy" id="1974584"/>
    <lineage>
        <taxon>Bacteria</taxon>
        <taxon>Candidatus Harrisoniibacteriota</taxon>
    </lineage>
</organism>
<keyword evidence="1" id="KW-0677">Repeat</keyword>